<evidence type="ECO:0000259" key="6">
    <source>
        <dbReference type="PROSITE" id="PS51192"/>
    </source>
</evidence>
<dbReference type="AlphaFoldDB" id="A0A550BZJ9"/>
<dbReference type="Proteomes" id="UP000320762">
    <property type="component" value="Unassembled WGS sequence"/>
</dbReference>
<reference evidence="8 9" key="1">
    <citation type="journal article" date="2019" name="New Phytol.">
        <title>Comparative genomics reveals unique wood-decay strategies and fruiting body development in the Schizophyllaceae.</title>
        <authorList>
            <person name="Almasi E."/>
            <person name="Sahu N."/>
            <person name="Krizsan K."/>
            <person name="Balint B."/>
            <person name="Kovacs G.M."/>
            <person name="Kiss B."/>
            <person name="Cseklye J."/>
            <person name="Drula E."/>
            <person name="Henrissat B."/>
            <person name="Nagy I."/>
            <person name="Chovatia M."/>
            <person name="Adam C."/>
            <person name="LaButti K."/>
            <person name="Lipzen A."/>
            <person name="Riley R."/>
            <person name="Grigoriev I.V."/>
            <person name="Nagy L.G."/>
        </authorList>
    </citation>
    <scope>NUCLEOTIDE SEQUENCE [LARGE SCALE GENOMIC DNA]</scope>
    <source>
        <strain evidence="8 9">NL-1724</strain>
    </source>
</reference>
<dbReference type="GO" id="GO:0005694">
    <property type="term" value="C:chromosome"/>
    <property type="evidence" value="ECO:0007669"/>
    <property type="project" value="TreeGrafter"/>
</dbReference>
<dbReference type="OrthoDB" id="3269685at2759"/>
<dbReference type="Pfam" id="PF00271">
    <property type="entry name" value="Helicase_C"/>
    <property type="match status" value="1"/>
</dbReference>
<evidence type="ECO:0000256" key="2">
    <source>
        <dbReference type="ARBA" id="ARBA00022741"/>
    </source>
</evidence>
<feature type="non-terminal residue" evidence="8">
    <location>
        <position position="1"/>
    </location>
</feature>
<dbReference type="GO" id="GO:0016787">
    <property type="term" value="F:hydrolase activity"/>
    <property type="evidence" value="ECO:0007669"/>
    <property type="project" value="UniProtKB-KW"/>
</dbReference>
<dbReference type="SUPFAM" id="SSF52540">
    <property type="entry name" value="P-loop containing nucleoside triphosphate hydrolases"/>
    <property type="match status" value="1"/>
</dbReference>
<evidence type="ECO:0000256" key="3">
    <source>
        <dbReference type="ARBA" id="ARBA00022840"/>
    </source>
</evidence>
<dbReference type="GO" id="GO:0005737">
    <property type="term" value="C:cytoplasm"/>
    <property type="evidence" value="ECO:0007669"/>
    <property type="project" value="TreeGrafter"/>
</dbReference>
<evidence type="ECO:0000313" key="9">
    <source>
        <dbReference type="Proteomes" id="UP000320762"/>
    </source>
</evidence>
<evidence type="ECO:0000256" key="4">
    <source>
        <dbReference type="ARBA" id="ARBA00034617"/>
    </source>
</evidence>
<gene>
    <name evidence="8" type="ORF">BD626DRAFT_371416</name>
</gene>
<proteinExistence type="inferred from homology"/>
<dbReference type="InterPro" id="IPR027417">
    <property type="entry name" value="P-loop_NTPase"/>
</dbReference>
<comment type="catalytic activity">
    <reaction evidence="4">
        <text>Couples ATP hydrolysis with the unwinding of duplex DNA by translocating in the 3'-5' direction.</text>
        <dbReference type="EC" id="5.6.2.4"/>
    </reaction>
</comment>
<dbReference type="GO" id="GO:0003676">
    <property type="term" value="F:nucleic acid binding"/>
    <property type="evidence" value="ECO:0007669"/>
    <property type="project" value="InterPro"/>
</dbReference>
<organism evidence="8 9">
    <name type="scientific">Schizophyllum amplum</name>
    <dbReference type="NCBI Taxonomy" id="97359"/>
    <lineage>
        <taxon>Eukaryota</taxon>
        <taxon>Fungi</taxon>
        <taxon>Dikarya</taxon>
        <taxon>Basidiomycota</taxon>
        <taxon>Agaricomycotina</taxon>
        <taxon>Agaricomycetes</taxon>
        <taxon>Agaricomycetidae</taxon>
        <taxon>Agaricales</taxon>
        <taxon>Schizophyllaceae</taxon>
        <taxon>Schizophyllum</taxon>
    </lineage>
</organism>
<dbReference type="GO" id="GO:0005634">
    <property type="term" value="C:nucleus"/>
    <property type="evidence" value="ECO:0007669"/>
    <property type="project" value="TreeGrafter"/>
</dbReference>
<dbReference type="GO" id="GO:0005524">
    <property type="term" value="F:ATP binding"/>
    <property type="evidence" value="ECO:0007669"/>
    <property type="project" value="UniProtKB-KW"/>
</dbReference>
<dbReference type="PANTHER" id="PTHR13710">
    <property type="entry name" value="DNA HELICASE RECQ FAMILY MEMBER"/>
    <property type="match status" value="1"/>
</dbReference>
<dbReference type="EMBL" id="VDMD01000040">
    <property type="protein sequence ID" value="TRM57977.1"/>
    <property type="molecule type" value="Genomic_DNA"/>
</dbReference>
<accession>A0A550BZJ9</accession>
<protein>
    <recommendedName>
        <fullName evidence="5">DNA 3'-5' helicase</fullName>
        <ecNumber evidence="5">5.6.2.4</ecNumber>
    </recommendedName>
</protein>
<evidence type="ECO:0000259" key="7">
    <source>
        <dbReference type="PROSITE" id="PS51194"/>
    </source>
</evidence>
<comment type="similarity">
    <text evidence="1">Belongs to the helicase family. RecQ subfamily.</text>
</comment>
<dbReference type="SMART" id="SM00490">
    <property type="entry name" value="HELICc"/>
    <property type="match status" value="1"/>
</dbReference>
<dbReference type="PROSITE" id="PS51192">
    <property type="entry name" value="HELICASE_ATP_BIND_1"/>
    <property type="match status" value="1"/>
</dbReference>
<dbReference type="SMART" id="SM00487">
    <property type="entry name" value="DEXDc"/>
    <property type="match status" value="1"/>
</dbReference>
<name>A0A550BZJ9_9AGAR</name>
<dbReference type="PANTHER" id="PTHR13710:SF120">
    <property type="entry name" value="BIFUNCTIONAL 3'-5' EXONUCLEASE_ATP-DEPENDENT HELICASE WRN"/>
    <property type="match status" value="1"/>
</dbReference>
<dbReference type="Pfam" id="PF00270">
    <property type="entry name" value="DEAD"/>
    <property type="match status" value="1"/>
</dbReference>
<feature type="domain" description="Helicase C-terminal" evidence="7">
    <location>
        <begin position="238"/>
        <end position="395"/>
    </location>
</feature>
<keyword evidence="3" id="KW-0067">ATP-binding</keyword>
<dbReference type="InterPro" id="IPR014001">
    <property type="entry name" value="Helicase_ATP-bd"/>
</dbReference>
<dbReference type="GO" id="GO:0043138">
    <property type="term" value="F:3'-5' DNA helicase activity"/>
    <property type="evidence" value="ECO:0007669"/>
    <property type="project" value="UniProtKB-EC"/>
</dbReference>
<feature type="domain" description="Helicase ATP-binding" evidence="6">
    <location>
        <begin position="9"/>
        <end position="189"/>
    </location>
</feature>
<dbReference type="GO" id="GO:0009378">
    <property type="term" value="F:four-way junction helicase activity"/>
    <property type="evidence" value="ECO:0007669"/>
    <property type="project" value="TreeGrafter"/>
</dbReference>
<keyword evidence="2" id="KW-0547">Nucleotide-binding</keyword>
<dbReference type="InterPro" id="IPR001650">
    <property type="entry name" value="Helicase_C-like"/>
</dbReference>
<sequence>PHDHQLEVLTHALDGVDTLAITYTGGGKSGYIWMLSVILRALKNQPSLCPSFKLPPNPLIVVICPTLALEEDLALKLKKYNTSALVLNKERSDEYKRVGKDIFKDAGSHTYSVLLMTPEMLASKPVRRLMESPAMQRRQIALMIDEVHLLYSWGPGFRTEYTQLGHMRALFSPRTPLIAFTATLREGEEGASPRASVCRFLGLRPGHFHVVHRSNARYEMRILVRPFHHSSQSATFPDLDWVANAPGKTIIFCQSIKMGHKIADYLLTKWHEPSATNRPHLYNRLNTDGFNRNLIQLIVSSARIVVIATDTLSVGIDIEDIDTVIILDPHDIDDAWQKAGRAGRNSVRVARPRVIIYVAAKTFNNPAGVLDAASSAMKQAPTSKAQIKLPDTSIARLVMAACKTQEIDVQYGNDRTEQPCDCITCRTTPRARFPSPCECSGCSEE</sequence>
<dbReference type="CDD" id="cd18785">
    <property type="entry name" value="SF2_C"/>
    <property type="match status" value="1"/>
</dbReference>
<dbReference type="STRING" id="97359.A0A550BZJ9"/>
<keyword evidence="9" id="KW-1185">Reference proteome</keyword>
<keyword evidence="8" id="KW-0378">Hydrolase</keyword>
<evidence type="ECO:0000313" key="8">
    <source>
        <dbReference type="EMBL" id="TRM57977.1"/>
    </source>
</evidence>
<dbReference type="EC" id="5.6.2.4" evidence="5"/>
<dbReference type="Gene3D" id="3.40.50.300">
    <property type="entry name" value="P-loop containing nucleotide triphosphate hydrolases"/>
    <property type="match status" value="2"/>
</dbReference>
<dbReference type="PROSITE" id="PS51194">
    <property type="entry name" value="HELICASE_CTER"/>
    <property type="match status" value="1"/>
</dbReference>
<dbReference type="GO" id="GO:0000724">
    <property type="term" value="P:double-strand break repair via homologous recombination"/>
    <property type="evidence" value="ECO:0007669"/>
    <property type="project" value="TreeGrafter"/>
</dbReference>
<feature type="non-terminal residue" evidence="8">
    <location>
        <position position="445"/>
    </location>
</feature>
<comment type="caution">
    <text evidence="8">The sequence shown here is derived from an EMBL/GenBank/DDBJ whole genome shotgun (WGS) entry which is preliminary data.</text>
</comment>
<dbReference type="InterPro" id="IPR011545">
    <property type="entry name" value="DEAD/DEAH_box_helicase_dom"/>
</dbReference>
<evidence type="ECO:0000256" key="5">
    <source>
        <dbReference type="ARBA" id="ARBA00034808"/>
    </source>
</evidence>
<evidence type="ECO:0000256" key="1">
    <source>
        <dbReference type="ARBA" id="ARBA00005446"/>
    </source>
</evidence>